<name>A0A1X7VL23_AMPQE</name>
<proteinExistence type="predicted"/>
<dbReference type="SUPFAM" id="SSF46689">
    <property type="entry name" value="Homeodomain-like"/>
    <property type="match status" value="1"/>
</dbReference>
<reference evidence="1" key="1">
    <citation type="submission" date="2017-05" db="UniProtKB">
        <authorList>
            <consortium name="EnsemblMetazoa"/>
        </authorList>
    </citation>
    <scope>IDENTIFICATION</scope>
</reference>
<dbReference type="EnsemblMetazoa" id="Aqu2.1.40525_001">
    <property type="protein sequence ID" value="Aqu2.1.40525_001"/>
    <property type="gene ID" value="Aqu2.1.40525"/>
</dbReference>
<protein>
    <submittedName>
        <fullName evidence="1">Uncharacterized protein</fullName>
    </submittedName>
</protein>
<dbReference type="InterPro" id="IPR036388">
    <property type="entry name" value="WH-like_DNA-bd_sf"/>
</dbReference>
<sequence>MIYQLKCLQKTYKQVAESLNVDCSTVSRIVALYDTTGGVTKKYSPNMGTRKLTEMDRLLIVELVTEKPGIFLHVIQDILIDETGTEVNSSTS</sequence>
<dbReference type="AlphaFoldDB" id="A0A1X7VL23"/>
<dbReference type="InterPro" id="IPR009057">
    <property type="entry name" value="Homeodomain-like_sf"/>
</dbReference>
<organism evidence="1">
    <name type="scientific">Amphimedon queenslandica</name>
    <name type="common">Sponge</name>
    <dbReference type="NCBI Taxonomy" id="400682"/>
    <lineage>
        <taxon>Eukaryota</taxon>
        <taxon>Metazoa</taxon>
        <taxon>Porifera</taxon>
        <taxon>Demospongiae</taxon>
        <taxon>Heteroscleromorpha</taxon>
        <taxon>Haplosclerida</taxon>
        <taxon>Niphatidae</taxon>
        <taxon>Amphimedon</taxon>
    </lineage>
</organism>
<dbReference type="InParanoid" id="A0A1X7VL23"/>
<dbReference type="Gene3D" id="1.10.10.10">
    <property type="entry name" value="Winged helix-like DNA-binding domain superfamily/Winged helix DNA-binding domain"/>
    <property type="match status" value="1"/>
</dbReference>
<accession>A0A1X7VL23</accession>
<evidence type="ECO:0000313" key="1">
    <source>
        <dbReference type="EnsemblMetazoa" id="Aqu2.1.40525_001"/>
    </source>
</evidence>